<evidence type="ECO:0000259" key="12">
    <source>
        <dbReference type="Pfam" id="PF17956"/>
    </source>
</evidence>
<keyword evidence="6 9" id="KW-0662">Pyridine nucleotide biosynthesis</keyword>
<comment type="catalytic activity">
    <reaction evidence="8 9">
        <text>5-phospho-alpha-D-ribose 1-diphosphate + nicotinate + ATP + H2O = nicotinate beta-D-ribonucleotide + ADP + phosphate + diphosphate</text>
        <dbReference type="Rhea" id="RHEA:36163"/>
        <dbReference type="ChEBI" id="CHEBI:15377"/>
        <dbReference type="ChEBI" id="CHEBI:30616"/>
        <dbReference type="ChEBI" id="CHEBI:32544"/>
        <dbReference type="ChEBI" id="CHEBI:33019"/>
        <dbReference type="ChEBI" id="CHEBI:43474"/>
        <dbReference type="ChEBI" id="CHEBI:57502"/>
        <dbReference type="ChEBI" id="CHEBI:58017"/>
        <dbReference type="ChEBI" id="CHEBI:456216"/>
        <dbReference type="EC" id="6.3.4.21"/>
    </reaction>
</comment>
<evidence type="ECO:0000256" key="7">
    <source>
        <dbReference type="ARBA" id="ARBA00022679"/>
    </source>
</evidence>
<dbReference type="InterPro" id="IPR013785">
    <property type="entry name" value="Aldolase_TIM"/>
</dbReference>
<evidence type="ECO:0000256" key="3">
    <source>
        <dbReference type="ARBA" id="ARBA00013236"/>
    </source>
</evidence>
<dbReference type="InterPro" id="IPR036068">
    <property type="entry name" value="Nicotinate_pribotase-like_C"/>
</dbReference>
<proteinExistence type="inferred from homology"/>
<dbReference type="InterPro" id="IPR041619">
    <property type="entry name" value="NAPRTase_C"/>
</dbReference>
<dbReference type="GO" id="GO:0016757">
    <property type="term" value="F:glycosyltransferase activity"/>
    <property type="evidence" value="ECO:0007669"/>
    <property type="project" value="UniProtKB-KW"/>
</dbReference>
<dbReference type="InterPro" id="IPR007229">
    <property type="entry name" value="Nic_PRibTrfase-Fam"/>
</dbReference>
<evidence type="ECO:0000256" key="5">
    <source>
        <dbReference type="ARBA" id="ARBA00022598"/>
    </source>
</evidence>
<evidence type="ECO:0000313" key="13">
    <source>
        <dbReference type="EMBL" id="PRD65244.1"/>
    </source>
</evidence>
<reference evidence="13 14" key="1">
    <citation type="submission" date="2018-03" db="EMBL/GenBank/DDBJ databases">
        <title>Comparative genomics illustrates the genes involved in a hyperalkaliphilic mechanisms of Serpentinomonas isolated from highly-alkaline calcium-rich serpentinized springs.</title>
        <authorList>
            <person name="Suzuki S."/>
            <person name="Ishii S."/>
            <person name="Walworth N."/>
            <person name="Bird L."/>
            <person name="Kuenen J.G."/>
            <person name="Nealson K.H."/>
        </authorList>
    </citation>
    <scope>NUCLEOTIDE SEQUENCE [LARGE SCALE GENOMIC DNA]</scope>
    <source>
        <strain evidence="13 14">P1</strain>
    </source>
</reference>
<keyword evidence="4" id="KW-0597">Phosphoprotein</keyword>
<dbReference type="PANTHER" id="PTHR11098">
    <property type="entry name" value="NICOTINATE PHOSPHORIBOSYLTRANSFERASE"/>
    <property type="match status" value="1"/>
</dbReference>
<evidence type="ECO:0000256" key="2">
    <source>
        <dbReference type="ARBA" id="ARBA00010897"/>
    </source>
</evidence>
<dbReference type="GO" id="GO:0005829">
    <property type="term" value="C:cytosol"/>
    <property type="evidence" value="ECO:0007669"/>
    <property type="project" value="TreeGrafter"/>
</dbReference>
<dbReference type="Gene3D" id="3.20.20.70">
    <property type="entry name" value="Aldolase class I"/>
    <property type="match status" value="1"/>
</dbReference>
<keyword evidence="7 9" id="KW-0808">Transferase</keyword>
<dbReference type="SUPFAM" id="SSF51690">
    <property type="entry name" value="Nicotinate/Quinolinate PRTase C-terminal domain-like"/>
    <property type="match status" value="1"/>
</dbReference>
<dbReference type="CDD" id="cd01570">
    <property type="entry name" value="NAPRTase_A"/>
    <property type="match status" value="1"/>
</dbReference>
<dbReference type="AlphaFoldDB" id="A0A2S9K4C5"/>
<dbReference type="InterPro" id="IPR006405">
    <property type="entry name" value="Nic_PRibTrfase_pncB"/>
</dbReference>
<dbReference type="GO" id="GO:0004516">
    <property type="term" value="F:nicotinate phosphoribosyltransferase activity"/>
    <property type="evidence" value="ECO:0007669"/>
    <property type="project" value="UniProtKB-UniRule"/>
</dbReference>
<evidence type="ECO:0000259" key="10">
    <source>
        <dbReference type="Pfam" id="PF04095"/>
    </source>
</evidence>
<comment type="function">
    <text evidence="9">Catalyzes the first step in the biosynthesis of NAD from nicotinic acid, the ATP-dependent synthesis of beta-nicotinate D-ribonucleotide from nicotinate and 5-phospho-D-ribose 1-phosphate.</text>
</comment>
<organism evidence="13 14">
    <name type="scientific">Malikia granosa</name>
    <dbReference type="NCBI Taxonomy" id="263067"/>
    <lineage>
        <taxon>Bacteria</taxon>
        <taxon>Pseudomonadati</taxon>
        <taxon>Pseudomonadota</taxon>
        <taxon>Betaproteobacteria</taxon>
        <taxon>Burkholderiales</taxon>
        <taxon>Comamonadaceae</taxon>
        <taxon>Malikia</taxon>
    </lineage>
</organism>
<evidence type="ECO:0000256" key="4">
    <source>
        <dbReference type="ARBA" id="ARBA00022553"/>
    </source>
</evidence>
<protein>
    <recommendedName>
        <fullName evidence="3 9">Nicotinate phosphoribosyltransferase</fullName>
        <ecNumber evidence="3 9">6.3.4.21</ecNumber>
    </recommendedName>
</protein>
<feature type="domain" description="Nicotinate phosphoribosyltransferase N-terminal" evidence="11">
    <location>
        <begin position="9"/>
        <end position="131"/>
    </location>
</feature>
<dbReference type="PIRSF" id="PIRSF000484">
    <property type="entry name" value="NAPRT"/>
    <property type="match status" value="1"/>
</dbReference>
<evidence type="ECO:0000256" key="9">
    <source>
        <dbReference type="RuleBase" id="RU365100"/>
    </source>
</evidence>
<feature type="domain" description="Nicotinate/nicotinamide phosphoribosyltransferase" evidence="10">
    <location>
        <begin position="153"/>
        <end position="333"/>
    </location>
</feature>
<dbReference type="InterPro" id="IPR041525">
    <property type="entry name" value="N/Namide_PRibTrfase"/>
</dbReference>
<evidence type="ECO:0000313" key="14">
    <source>
        <dbReference type="Proteomes" id="UP000238589"/>
    </source>
</evidence>
<keyword evidence="5 9" id="KW-0436">Ligase</keyword>
<gene>
    <name evidence="13" type="ORF">C6P64_10425</name>
</gene>
<dbReference type="NCBIfam" id="TIGR01513">
    <property type="entry name" value="NAPRTase_put"/>
    <property type="match status" value="1"/>
</dbReference>
<comment type="PTM">
    <text evidence="9">Transiently phosphorylated on a His residue during the reaction cycle. Phosphorylation strongly increases the affinity for substrates and increases the rate of nicotinate D-ribonucleotide production. Dephosphorylation regenerates the low-affinity form of the enzyme, leading to product release.</text>
</comment>
<keyword evidence="13" id="KW-0328">Glycosyltransferase</keyword>
<dbReference type="EMBL" id="PVLQ01000032">
    <property type="protein sequence ID" value="PRD65244.1"/>
    <property type="molecule type" value="Genomic_DNA"/>
</dbReference>
<evidence type="ECO:0000256" key="1">
    <source>
        <dbReference type="ARBA" id="ARBA00004952"/>
    </source>
</evidence>
<dbReference type="PANTHER" id="PTHR11098:SF1">
    <property type="entry name" value="NICOTINATE PHOSPHORIBOSYLTRANSFERASE"/>
    <property type="match status" value="1"/>
</dbReference>
<evidence type="ECO:0000256" key="8">
    <source>
        <dbReference type="ARBA" id="ARBA00048668"/>
    </source>
</evidence>
<dbReference type="GO" id="GO:0034355">
    <property type="term" value="P:NAD+ biosynthetic process via the salvage pathway"/>
    <property type="evidence" value="ECO:0007669"/>
    <property type="project" value="TreeGrafter"/>
</dbReference>
<dbReference type="RefSeq" id="WP_105748503.1">
    <property type="nucleotide sequence ID" value="NZ_PVLQ01000032.1"/>
</dbReference>
<dbReference type="Gene3D" id="3.20.140.10">
    <property type="entry name" value="nicotinate phosphoribosyltransferase"/>
    <property type="match status" value="1"/>
</dbReference>
<sequence length="454" mass="49391">MKQAADSALLTDLYQLTMLQAYHDEDLQQTAVFELFVRTLPAQRQFLLLAGIEPALAFLEQLRFDQDELDWLHATGRFRTDFLDSLAELRFTGEVHAMREGTVFFANEPVLRVEAPIAQAQLVESRLLNLVHYATLVASKAARCKLAAPDNLLVDFGLRRAHGAEAGLVAARSSYLAGFAGSATVLAGQQYGIPVFGTMAHSYVEVHELEVQAFRAYAGSQTGLRGPLTLLIDTYDTEAAARKIVALAPALERRGARIGSVRLDSGDLAMHARLVRTIFDQGGLQEVSLFASGDLDEWRLRQLLRAGAPIDGFGVGTALSTSADVPALDAVYKLQSYAGKPRRKRSEGKATWPGAKQVWRWSGPDDRIERDRVALADEPAPPGAQALLQPVMRAGRRIAPPEPLDALRAHAAAQLAALPEPLRGIDAAMPEQAYPVAISEALQQLAASLDRLPH</sequence>
<comment type="pathway">
    <text evidence="1 9">Cofactor biosynthesis; NAD(+) biosynthesis; nicotinate D-ribonucleotide from nicotinate: step 1/1.</text>
</comment>
<feature type="domain" description="Nicotinate phosphoribosyltransferase C-terminal" evidence="12">
    <location>
        <begin position="384"/>
        <end position="445"/>
    </location>
</feature>
<dbReference type="NCBIfam" id="NF009131">
    <property type="entry name" value="PRK12484.1"/>
    <property type="match status" value="1"/>
</dbReference>
<dbReference type="SUPFAM" id="SSF54675">
    <property type="entry name" value="Nicotinate/Quinolinate PRTase N-terminal domain-like"/>
    <property type="match status" value="1"/>
</dbReference>
<dbReference type="Pfam" id="PF17767">
    <property type="entry name" value="NAPRTase_N"/>
    <property type="match status" value="1"/>
</dbReference>
<dbReference type="Pfam" id="PF04095">
    <property type="entry name" value="NAPRTase"/>
    <property type="match status" value="1"/>
</dbReference>
<dbReference type="Proteomes" id="UP000238589">
    <property type="component" value="Unassembled WGS sequence"/>
</dbReference>
<dbReference type="OrthoDB" id="9771406at2"/>
<comment type="caution">
    <text evidence="13">The sequence shown here is derived from an EMBL/GenBank/DDBJ whole genome shotgun (WGS) entry which is preliminary data.</text>
</comment>
<dbReference type="UniPathway" id="UPA00253">
    <property type="reaction ID" value="UER00457"/>
</dbReference>
<evidence type="ECO:0000256" key="6">
    <source>
        <dbReference type="ARBA" id="ARBA00022642"/>
    </source>
</evidence>
<accession>A0A2S9K4C5</accession>
<keyword evidence="14" id="KW-1185">Reference proteome</keyword>
<dbReference type="EC" id="6.3.4.21" evidence="3 9"/>
<dbReference type="Pfam" id="PF17956">
    <property type="entry name" value="NAPRTase_C"/>
    <property type="match status" value="1"/>
</dbReference>
<evidence type="ECO:0000259" key="11">
    <source>
        <dbReference type="Pfam" id="PF17767"/>
    </source>
</evidence>
<dbReference type="InterPro" id="IPR040727">
    <property type="entry name" value="NAPRTase_N"/>
</dbReference>
<dbReference type="NCBIfam" id="NF006696">
    <property type="entry name" value="PRK09243.1-3"/>
    <property type="match status" value="1"/>
</dbReference>
<comment type="similarity">
    <text evidence="2 9">Belongs to the NAPRTase family.</text>
</comment>
<name>A0A2S9K4C5_9BURK</name>